<feature type="domain" description="Gamma-butyrobetaine hydroxylase-like N-terminal" evidence="11">
    <location>
        <begin position="55"/>
        <end position="138"/>
    </location>
</feature>
<feature type="domain" description="TauD/TfdA-like" evidence="10">
    <location>
        <begin position="180"/>
        <end position="412"/>
    </location>
</feature>
<dbReference type="InterPro" id="IPR003819">
    <property type="entry name" value="TauD/TfdA-like"/>
</dbReference>
<dbReference type="InterPro" id="IPR042098">
    <property type="entry name" value="TauD-like_sf"/>
</dbReference>
<dbReference type="GO" id="GO:0045329">
    <property type="term" value="P:carnitine biosynthetic process"/>
    <property type="evidence" value="ECO:0007669"/>
    <property type="project" value="UniProtKB-KW"/>
</dbReference>
<evidence type="ECO:0000259" key="10">
    <source>
        <dbReference type="Pfam" id="PF02668"/>
    </source>
</evidence>
<keyword evidence="8" id="KW-0408">Iron</keyword>
<evidence type="ECO:0000259" key="11">
    <source>
        <dbReference type="Pfam" id="PF06155"/>
    </source>
</evidence>
<dbReference type="GO" id="GO:0046872">
    <property type="term" value="F:metal ion binding"/>
    <property type="evidence" value="ECO:0007669"/>
    <property type="project" value="UniProtKB-KW"/>
</dbReference>
<keyword evidence="6 12" id="KW-0223">Dioxygenase</keyword>
<dbReference type="Pfam" id="PF01966">
    <property type="entry name" value="HD"/>
    <property type="match status" value="1"/>
</dbReference>
<keyword evidence="4" id="KW-0479">Metal-binding</keyword>
<keyword evidence="7" id="KW-0560">Oxidoreductase</keyword>
<dbReference type="Gene3D" id="1.10.3210.10">
    <property type="entry name" value="Hypothetical protein af1432"/>
    <property type="match status" value="1"/>
</dbReference>
<evidence type="ECO:0000259" key="9">
    <source>
        <dbReference type="Pfam" id="PF01966"/>
    </source>
</evidence>
<dbReference type="InterPro" id="IPR003607">
    <property type="entry name" value="HD/PDEase_dom"/>
</dbReference>
<dbReference type="InterPro" id="IPR038492">
    <property type="entry name" value="GBBH-like_N_sf"/>
</dbReference>
<dbReference type="Gene3D" id="3.60.130.10">
    <property type="entry name" value="Clavaminate synthase-like"/>
    <property type="match status" value="1"/>
</dbReference>
<evidence type="ECO:0000256" key="2">
    <source>
        <dbReference type="ARBA" id="ARBA00001961"/>
    </source>
</evidence>
<reference evidence="12 13" key="1">
    <citation type="journal article" date="2014" name="Genome Biol. Evol.">
        <title>The secreted proteins of Achlya hypogyna and Thraustotheca clavata identify the ancestral oomycete secretome and reveal gene acquisitions by horizontal gene transfer.</title>
        <authorList>
            <person name="Misner I."/>
            <person name="Blouin N."/>
            <person name="Leonard G."/>
            <person name="Richards T.A."/>
            <person name="Lane C.E."/>
        </authorList>
    </citation>
    <scope>NUCLEOTIDE SEQUENCE [LARGE SCALE GENOMIC DNA]</scope>
    <source>
        <strain evidence="12 13">ATCC 48635</strain>
    </source>
</reference>
<dbReference type="InterPro" id="IPR050411">
    <property type="entry name" value="AlphaKG_dependent_hydroxylases"/>
</dbReference>
<comment type="cofactor">
    <cofactor evidence="1">
        <name>Fe(2+)</name>
        <dbReference type="ChEBI" id="CHEBI:29033"/>
    </cofactor>
</comment>
<dbReference type="InterPro" id="IPR010376">
    <property type="entry name" value="GBBH-like_N"/>
</dbReference>
<dbReference type="STRING" id="1202772.A0A1V9Z6V1"/>
<dbReference type="CDD" id="cd00077">
    <property type="entry name" value="HDc"/>
    <property type="match status" value="1"/>
</dbReference>
<evidence type="ECO:0000256" key="7">
    <source>
        <dbReference type="ARBA" id="ARBA00023002"/>
    </source>
</evidence>
<evidence type="ECO:0000256" key="4">
    <source>
        <dbReference type="ARBA" id="ARBA00022723"/>
    </source>
</evidence>
<organism evidence="12 13">
    <name type="scientific">Achlya hypogyna</name>
    <name type="common">Oomycete</name>
    <name type="synonym">Protoachlya hypogyna</name>
    <dbReference type="NCBI Taxonomy" id="1202772"/>
    <lineage>
        <taxon>Eukaryota</taxon>
        <taxon>Sar</taxon>
        <taxon>Stramenopiles</taxon>
        <taxon>Oomycota</taxon>
        <taxon>Saprolegniomycetes</taxon>
        <taxon>Saprolegniales</taxon>
        <taxon>Achlyaceae</taxon>
        <taxon>Achlya</taxon>
    </lineage>
</organism>
<evidence type="ECO:0000313" key="12">
    <source>
        <dbReference type="EMBL" id="OQR93570.1"/>
    </source>
</evidence>
<dbReference type="Pfam" id="PF06155">
    <property type="entry name" value="GBBH-like_N"/>
    <property type="match status" value="1"/>
</dbReference>
<evidence type="ECO:0000256" key="3">
    <source>
        <dbReference type="ARBA" id="ARBA00008654"/>
    </source>
</evidence>
<dbReference type="PANTHER" id="PTHR10696:SF25">
    <property type="entry name" value="OXIDOREDUCTASE AIM17-RELATED"/>
    <property type="match status" value="1"/>
</dbReference>
<dbReference type="OrthoDB" id="406634at2759"/>
<proteinExistence type="inferred from homology"/>
<dbReference type="Gene3D" id="3.30.2020.30">
    <property type="match status" value="1"/>
</dbReference>
<dbReference type="EMBL" id="JNBR01000403">
    <property type="protein sequence ID" value="OQR93570.1"/>
    <property type="molecule type" value="Genomic_DNA"/>
</dbReference>
<dbReference type="Pfam" id="PF02668">
    <property type="entry name" value="TauD"/>
    <property type="match status" value="1"/>
</dbReference>
<protein>
    <submittedName>
        <fullName evidence="12">Gamma-butyrobetaine dioxygenase</fullName>
    </submittedName>
</protein>
<gene>
    <name evidence="12" type="ORF">ACHHYP_02425</name>
</gene>
<comment type="cofactor">
    <cofactor evidence="2">
        <name>L-ascorbate</name>
        <dbReference type="ChEBI" id="CHEBI:38290"/>
    </cofactor>
</comment>
<accession>A0A1V9Z6V1</accession>
<evidence type="ECO:0000313" key="13">
    <source>
        <dbReference type="Proteomes" id="UP000243579"/>
    </source>
</evidence>
<dbReference type="AlphaFoldDB" id="A0A1V9Z6V1"/>
<dbReference type="GO" id="GO:0016706">
    <property type="term" value="F:2-oxoglutarate-dependent dioxygenase activity"/>
    <property type="evidence" value="ECO:0007669"/>
    <property type="project" value="UniProtKB-ARBA"/>
</dbReference>
<comment type="similarity">
    <text evidence="3">Belongs to the gamma-BBH/TMLD family.</text>
</comment>
<feature type="domain" description="HD" evidence="9">
    <location>
        <begin position="549"/>
        <end position="633"/>
    </location>
</feature>
<dbReference type="GO" id="GO:0005739">
    <property type="term" value="C:mitochondrion"/>
    <property type="evidence" value="ECO:0007669"/>
    <property type="project" value="TreeGrafter"/>
</dbReference>
<dbReference type="FunFam" id="3.60.130.10:FF:000001">
    <property type="entry name" value="Trimethyllysine dioxygenase, mitochondrial"/>
    <property type="match status" value="1"/>
</dbReference>
<evidence type="ECO:0000256" key="1">
    <source>
        <dbReference type="ARBA" id="ARBA00001954"/>
    </source>
</evidence>
<dbReference type="SUPFAM" id="SSF109604">
    <property type="entry name" value="HD-domain/PDEase-like"/>
    <property type="match status" value="1"/>
</dbReference>
<evidence type="ECO:0000256" key="6">
    <source>
        <dbReference type="ARBA" id="ARBA00022964"/>
    </source>
</evidence>
<keyword evidence="13" id="KW-1185">Reference proteome</keyword>
<dbReference type="SUPFAM" id="SSF51197">
    <property type="entry name" value="Clavaminate synthase-like"/>
    <property type="match status" value="1"/>
</dbReference>
<dbReference type="InterPro" id="IPR006674">
    <property type="entry name" value="HD_domain"/>
</dbReference>
<evidence type="ECO:0000256" key="5">
    <source>
        <dbReference type="ARBA" id="ARBA00022873"/>
    </source>
</evidence>
<name>A0A1V9Z6V1_ACHHY</name>
<sequence length="695" mass="77814">MQFLRALPKFKPTWRLPTGGARRFPSAATQAVAPPWPRRLINPSLSVADITYTQVTDETLNLSWSDGLHSSFHHIWLRDNCHCPACRHPVAEERMHDTLAIPMNISPTTVEAVPATSTTEAAIRIAWDDGHISRFPVAFLLENCYERQTAEAKAPSQQVLWTAADIAPSLPRLAYDHVRTDAGLRDWLETLDAYGFTLIEGVPDGDDAVCSMAERIGFVRNTFWGPTWSVKSEPMPMNLSMTSEALHPHTDFGWSEAPPGLQFLHCVAFSSTDTVGGESTLADGFAIAAQLRVEHPDAYHLLTTTDVDHCFSSDSQWFEHRGPILREDPRTHEVTDVRFNQANRSPLRLPPALVRPYYDAMRQWTAATRDPANLLRFRLREGDLLVFNNRRLLHGRTGYDAQATWRHLKGCYLDAEDYRSKLAMMRRGLGRRHMSTERYVRPAASDSPQLDPGFDAFTPAFVAAALSGVEDVIASGATYDDGSRLCDVAAAGAAKFRNLNEGTKADYVYQCSLYDHDIKTNLVPRLLGMLHKLEGDHIRLGTGTQVDLLEHSLQCATLAHADGADDELVVCALLHDVGELLSPCNHGEIAGAILRPYISPERYWILAHHEIFQGYYYFHHVGGDRDTRAQFVDHPQYEATVDFCHKYDQAAFDPQFESLPVAFFEPLLRRVLARKAYWFAPGHPKLGCVTGASLT</sequence>
<evidence type="ECO:0000256" key="8">
    <source>
        <dbReference type="ARBA" id="ARBA00023004"/>
    </source>
</evidence>
<keyword evidence="5" id="KW-0124">Carnitine biosynthesis</keyword>
<dbReference type="PANTHER" id="PTHR10696">
    <property type="entry name" value="GAMMA-BUTYROBETAINE HYDROXYLASE-RELATED"/>
    <property type="match status" value="1"/>
</dbReference>
<dbReference type="CDD" id="cd00250">
    <property type="entry name" value="CAS_like"/>
    <property type="match status" value="1"/>
</dbReference>
<dbReference type="FunFam" id="3.30.2020.30:FF:000002">
    <property type="entry name" value="Putative gamma-butyrobetaine dioxygenase"/>
    <property type="match status" value="1"/>
</dbReference>
<dbReference type="Proteomes" id="UP000243579">
    <property type="component" value="Unassembled WGS sequence"/>
</dbReference>
<comment type="caution">
    <text evidence="12">The sequence shown here is derived from an EMBL/GenBank/DDBJ whole genome shotgun (WGS) entry which is preliminary data.</text>
</comment>